<keyword evidence="1" id="KW-0812">Transmembrane</keyword>
<evidence type="ECO:0000256" key="1">
    <source>
        <dbReference type="SAM" id="Phobius"/>
    </source>
</evidence>
<feature type="transmembrane region" description="Helical" evidence="1">
    <location>
        <begin position="134"/>
        <end position="151"/>
    </location>
</feature>
<dbReference type="KEGG" id="vbh:CMV30_09775"/>
<protein>
    <submittedName>
        <fullName evidence="2">Uncharacterized protein</fullName>
    </submittedName>
</protein>
<dbReference type="Proteomes" id="UP000217265">
    <property type="component" value="Chromosome"/>
</dbReference>
<reference evidence="2 3" key="1">
    <citation type="submission" date="2017-09" db="EMBL/GenBank/DDBJ databases">
        <title>Complete genome sequence of Verrucomicrobial strain HZ-65, isolated from freshwater.</title>
        <authorList>
            <person name="Choi A."/>
        </authorList>
    </citation>
    <scope>NUCLEOTIDE SEQUENCE [LARGE SCALE GENOMIC DNA]</scope>
    <source>
        <strain evidence="2 3">HZ-65</strain>
    </source>
</reference>
<keyword evidence="3" id="KW-1185">Reference proteome</keyword>
<organism evidence="2 3">
    <name type="scientific">Nibricoccus aquaticus</name>
    <dbReference type="NCBI Taxonomy" id="2576891"/>
    <lineage>
        <taxon>Bacteria</taxon>
        <taxon>Pseudomonadati</taxon>
        <taxon>Verrucomicrobiota</taxon>
        <taxon>Opitutia</taxon>
        <taxon>Opitutales</taxon>
        <taxon>Opitutaceae</taxon>
        <taxon>Nibricoccus</taxon>
    </lineage>
</organism>
<proteinExistence type="predicted"/>
<evidence type="ECO:0000313" key="2">
    <source>
        <dbReference type="EMBL" id="ATC64221.1"/>
    </source>
</evidence>
<feature type="transmembrane region" description="Helical" evidence="1">
    <location>
        <begin position="108"/>
        <end position="128"/>
    </location>
</feature>
<gene>
    <name evidence="2" type="ORF">CMV30_09775</name>
</gene>
<keyword evidence="1" id="KW-1133">Transmembrane helix</keyword>
<dbReference type="OrthoDB" id="3182597at2"/>
<dbReference type="AlphaFoldDB" id="A0A290QIQ4"/>
<dbReference type="EMBL" id="CP023344">
    <property type="protein sequence ID" value="ATC64221.1"/>
    <property type="molecule type" value="Genomic_DNA"/>
</dbReference>
<keyword evidence="1" id="KW-0472">Membrane</keyword>
<accession>A0A290QIQ4</accession>
<dbReference type="RefSeq" id="WP_096055853.1">
    <property type="nucleotide sequence ID" value="NZ_CP023344.1"/>
</dbReference>
<evidence type="ECO:0000313" key="3">
    <source>
        <dbReference type="Proteomes" id="UP000217265"/>
    </source>
</evidence>
<name>A0A290QIQ4_9BACT</name>
<sequence>MPEAVAHNKFSCPACGAEATRNPAKKALVCGFCGTILPKESSENATPSSFQTLTHPASFDQSLIGKLAGRLADRQQDPGSFVRGLRDISSDAKKSGVFSTLGSIARAVWWLLLLGFAGLAVLCVVGVFKGRDAGILWLPAGIFALIAWLMFSASAKK</sequence>